<dbReference type="GO" id="GO:0003677">
    <property type="term" value="F:DNA binding"/>
    <property type="evidence" value="ECO:0007669"/>
    <property type="project" value="InterPro"/>
</dbReference>
<protein>
    <recommendedName>
        <fullName evidence="6">BED-type domain-containing protein</fullName>
    </recommendedName>
</protein>
<dbReference type="EMBL" id="DF973427">
    <property type="protein sequence ID" value="GAU30497.1"/>
    <property type="molecule type" value="Genomic_DNA"/>
</dbReference>
<dbReference type="SUPFAM" id="SSF53098">
    <property type="entry name" value="Ribonuclease H-like"/>
    <property type="match status" value="1"/>
</dbReference>
<keyword evidence="2 4" id="KW-0863">Zinc-finger</keyword>
<proteinExistence type="predicted"/>
<evidence type="ECO:0000256" key="2">
    <source>
        <dbReference type="ARBA" id="ARBA00022771"/>
    </source>
</evidence>
<dbReference type="InterPro" id="IPR012337">
    <property type="entry name" value="RNaseH-like_sf"/>
</dbReference>
<organism evidence="7 8">
    <name type="scientific">Trifolium subterraneum</name>
    <name type="common">Subterranean clover</name>
    <dbReference type="NCBI Taxonomy" id="3900"/>
    <lineage>
        <taxon>Eukaryota</taxon>
        <taxon>Viridiplantae</taxon>
        <taxon>Streptophyta</taxon>
        <taxon>Embryophyta</taxon>
        <taxon>Tracheophyta</taxon>
        <taxon>Spermatophyta</taxon>
        <taxon>Magnoliopsida</taxon>
        <taxon>eudicotyledons</taxon>
        <taxon>Gunneridae</taxon>
        <taxon>Pentapetalae</taxon>
        <taxon>rosids</taxon>
        <taxon>fabids</taxon>
        <taxon>Fabales</taxon>
        <taxon>Fabaceae</taxon>
        <taxon>Papilionoideae</taxon>
        <taxon>50 kb inversion clade</taxon>
        <taxon>NPAAA clade</taxon>
        <taxon>Hologalegina</taxon>
        <taxon>IRL clade</taxon>
        <taxon>Trifolieae</taxon>
        <taxon>Trifolium</taxon>
    </lineage>
</organism>
<accession>A0A2Z6NL19</accession>
<dbReference type="Proteomes" id="UP000242715">
    <property type="component" value="Unassembled WGS sequence"/>
</dbReference>
<dbReference type="InterPro" id="IPR007021">
    <property type="entry name" value="DUF659"/>
</dbReference>
<evidence type="ECO:0000256" key="5">
    <source>
        <dbReference type="SAM" id="MobiDB-lite"/>
    </source>
</evidence>
<dbReference type="PROSITE" id="PS50808">
    <property type="entry name" value="ZF_BED"/>
    <property type="match status" value="1"/>
</dbReference>
<evidence type="ECO:0000256" key="4">
    <source>
        <dbReference type="PROSITE-ProRule" id="PRU00027"/>
    </source>
</evidence>
<name>A0A2Z6NL19_TRISU</name>
<feature type="domain" description="BED-type" evidence="6">
    <location>
        <begin position="214"/>
        <end position="269"/>
    </location>
</feature>
<evidence type="ECO:0000256" key="1">
    <source>
        <dbReference type="ARBA" id="ARBA00022723"/>
    </source>
</evidence>
<feature type="region of interest" description="Disordered" evidence="5">
    <location>
        <begin position="186"/>
        <end position="207"/>
    </location>
</feature>
<sequence length="414" mass="47336">MASSTTTTLYVKNKGGFLTAYIIDQPYGEMNPKFIQEIYHELKEEIVVFDREYRCLNVQFNGSVEHPLIVYGWSTMRDYYRIDGNIMLLMTYVGDNHFLLDFLPQEFDPNKLPSYHIYKHFAADPVSFNVTLTPYLASASQLSLNKDFATYIRNYGFQNVILYGPQGDELNCKLLLRTCGKKDYMTSSSETPSSQPPSQEASSAQSLVERNVRRKTDITWAHWKLLPNNKISCLYCNKIIGGGGIHRVKEHLAGIPGNTEICKDVPPEWVVDVKKQIEEYRSYWKDTGCTLMADGWTDRCRRTLINFLVYCPKGTVFIKSVDASQHSKTADMLFKLFKEVVLYVGPENVVQFVTDNAANYVAAGRLLENEFPKLYWSPCAAHYINLMLQDMGKLEEATHGWKRNTSSCSNSVCH</sequence>
<dbReference type="GO" id="GO:0008270">
    <property type="term" value="F:zinc ion binding"/>
    <property type="evidence" value="ECO:0007669"/>
    <property type="project" value="UniProtKB-KW"/>
</dbReference>
<evidence type="ECO:0000313" key="8">
    <source>
        <dbReference type="Proteomes" id="UP000242715"/>
    </source>
</evidence>
<dbReference type="Pfam" id="PF02892">
    <property type="entry name" value="zf-BED"/>
    <property type="match status" value="1"/>
</dbReference>
<dbReference type="OrthoDB" id="2442898at2759"/>
<dbReference type="PANTHER" id="PTHR32166">
    <property type="entry name" value="OSJNBA0013A04.12 PROTEIN"/>
    <property type="match status" value="1"/>
</dbReference>
<keyword evidence="1" id="KW-0479">Metal-binding</keyword>
<evidence type="ECO:0000259" key="6">
    <source>
        <dbReference type="PROSITE" id="PS50808"/>
    </source>
</evidence>
<evidence type="ECO:0000256" key="3">
    <source>
        <dbReference type="ARBA" id="ARBA00022833"/>
    </source>
</evidence>
<dbReference type="Pfam" id="PF04937">
    <property type="entry name" value="DUF659"/>
    <property type="match status" value="1"/>
</dbReference>
<keyword evidence="8" id="KW-1185">Reference proteome</keyword>
<keyword evidence="3" id="KW-0862">Zinc</keyword>
<dbReference type="PANTHER" id="PTHR32166:SF88">
    <property type="entry name" value="HAT TRANSPOSON SUPERFAMILY"/>
    <property type="match status" value="1"/>
</dbReference>
<dbReference type="InterPro" id="IPR003656">
    <property type="entry name" value="Znf_BED"/>
</dbReference>
<dbReference type="AlphaFoldDB" id="A0A2Z6NL19"/>
<reference evidence="8" key="1">
    <citation type="journal article" date="2017" name="Front. Plant Sci.">
        <title>Climate Clever Clovers: New Paradigm to Reduce the Environmental Footprint of Ruminants by Breeding Low Methanogenic Forages Utilizing Haplotype Variation.</title>
        <authorList>
            <person name="Kaur P."/>
            <person name="Appels R."/>
            <person name="Bayer P.E."/>
            <person name="Keeble-Gagnere G."/>
            <person name="Wang J."/>
            <person name="Hirakawa H."/>
            <person name="Shirasawa K."/>
            <person name="Vercoe P."/>
            <person name="Stefanova K."/>
            <person name="Durmic Z."/>
            <person name="Nichols P."/>
            <person name="Revell C."/>
            <person name="Isobe S.N."/>
            <person name="Edwards D."/>
            <person name="Erskine W."/>
        </authorList>
    </citation>
    <scope>NUCLEOTIDE SEQUENCE [LARGE SCALE GENOMIC DNA]</scope>
    <source>
        <strain evidence="8">cv. Daliak</strain>
    </source>
</reference>
<evidence type="ECO:0000313" key="7">
    <source>
        <dbReference type="EMBL" id="GAU30497.1"/>
    </source>
</evidence>
<feature type="compositionally biased region" description="Low complexity" evidence="5">
    <location>
        <begin position="186"/>
        <end position="206"/>
    </location>
</feature>
<gene>
    <name evidence="7" type="ORF">TSUD_18770</name>
</gene>